<dbReference type="InterPro" id="IPR034607">
    <property type="entry name" value="CCDC127"/>
</dbReference>
<keyword evidence="4" id="KW-1185">Reference proteome</keyword>
<dbReference type="PANTHER" id="PTHR31958:SF2">
    <property type="entry name" value="COILED-COIL DOMAIN-CONTAINING PROTEIN 127"/>
    <property type="match status" value="1"/>
</dbReference>
<dbReference type="PANTHER" id="PTHR31958">
    <property type="entry name" value="COILED-COIL DOMAIN-CONTAINING PROTEIN 127"/>
    <property type="match status" value="1"/>
</dbReference>
<evidence type="ECO:0000313" key="4">
    <source>
        <dbReference type="Proteomes" id="UP001295444"/>
    </source>
</evidence>
<evidence type="ECO:0000313" key="3">
    <source>
        <dbReference type="EMBL" id="CAH2283641.1"/>
    </source>
</evidence>
<evidence type="ECO:0000256" key="1">
    <source>
        <dbReference type="SAM" id="Coils"/>
    </source>
</evidence>
<organism evidence="3 4">
    <name type="scientific">Pelobates cultripes</name>
    <name type="common">Western spadefoot toad</name>
    <dbReference type="NCBI Taxonomy" id="61616"/>
    <lineage>
        <taxon>Eukaryota</taxon>
        <taxon>Metazoa</taxon>
        <taxon>Chordata</taxon>
        <taxon>Craniata</taxon>
        <taxon>Vertebrata</taxon>
        <taxon>Euteleostomi</taxon>
        <taxon>Amphibia</taxon>
        <taxon>Batrachia</taxon>
        <taxon>Anura</taxon>
        <taxon>Pelobatoidea</taxon>
        <taxon>Pelobatidae</taxon>
        <taxon>Pelobates</taxon>
    </lineage>
</organism>
<protein>
    <recommendedName>
        <fullName evidence="5">Coiled-coil domain containing 127</fullName>
    </recommendedName>
</protein>
<sequence>MSGLPRISLKYISFSPTNWPTHEALPSEETWWLQTTESKRNTQMQFFVHWKTSRISLQVKLTFVEKSLYLHWNIRPDEGGGDGSRWNYALLVPMLGLAAFRWIWSKESEKEIMKAKTEYIQKVTHLEKNLETKYREIISENRRTVAHLEIELEKEQSRIISYRRALISQSQKLVEERKLLEQEKENLKQELRAAQQSGAAGALYSNYLREEEEWQKKAKSLLKEFEDDLKERQNIYCSFITPKVKRLEIEKKMLIKSVTNPVAVELEVEEGLSDIFKHDNHCAVLINTNKHQNGRLMWVYLKYWELTVELKKFKKAEEAMLGSEQQSDGTGEHQARASLSSKSSVGNNCSPPHSRTARCPLSDTLLTGRLLKTPTCHRAHSSPPRVFTAPKNTKDPNRISPVGSPAQDLVATKMQNAQRHTLTLKVHSNPRQVILH</sequence>
<evidence type="ECO:0000256" key="2">
    <source>
        <dbReference type="SAM" id="MobiDB-lite"/>
    </source>
</evidence>
<evidence type="ECO:0008006" key="5">
    <source>
        <dbReference type="Google" id="ProtNLM"/>
    </source>
</evidence>
<feature type="compositionally biased region" description="Polar residues" evidence="2">
    <location>
        <begin position="337"/>
        <end position="353"/>
    </location>
</feature>
<gene>
    <name evidence="3" type="ORF">PECUL_23A050099</name>
</gene>
<name>A0AAD1S2D6_PELCU</name>
<dbReference type="EMBL" id="OW240915">
    <property type="protein sequence ID" value="CAH2283641.1"/>
    <property type="molecule type" value="Genomic_DNA"/>
</dbReference>
<dbReference type="Proteomes" id="UP001295444">
    <property type="component" value="Chromosome 04"/>
</dbReference>
<dbReference type="AlphaFoldDB" id="A0AAD1S2D6"/>
<accession>A0AAD1S2D6</accession>
<proteinExistence type="predicted"/>
<feature type="coiled-coil region" evidence="1">
    <location>
        <begin position="138"/>
        <end position="224"/>
    </location>
</feature>
<reference evidence="3" key="1">
    <citation type="submission" date="2022-03" db="EMBL/GenBank/DDBJ databases">
        <authorList>
            <person name="Alioto T."/>
            <person name="Alioto T."/>
            <person name="Gomez Garrido J."/>
        </authorList>
    </citation>
    <scope>NUCLEOTIDE SEQUENCE</scope>
</reference>
<feature type="region of interest" description="Disordered" evidence="2">
    <location>
        <begin position="321"/>
        <end position="358"/>
    </location>
</feature>
<feature type="region of interest" description="Disordered" evidence="2">
    <location>
        <begin position="375"/>
        <end position="400"/>
    </location>
</feature>
<keyword evidence="1" id="KW-0175">Coiled coil</keyword>